<feature type="compositionally biased region" description="Low complexity" evidence="5">
    <location>
        <begin position="39"/>
        <end position="50"/>
    </location>
</feature>
<feature type="region of interest" description="Disordered" evidence="5">
    <location>
        <begin position="25"/>
        <end position="51"/>
    </location>
</feature>
<dbReference type="Pfam" id="PF14880">
    <property type="entry name" value="COX14"/>
    <property type="match status" value="1"/>
</dbReference>
<evidence type="ECO:0000256" key="3">
    <source>
        <dbReference type="ARBA" id="ARBA00022989"/>
    </source>
</evidence>
<dbReference type="EMBL" id="MU855420">
    <property type="protein sequence ID" value="KAK3903981.1"/>
    <property type="molecule type" value="Genomic_DNA"/>
</dbReference>
<evidence type="ECO:0000256" key="1">
    <source>
        <dbReference type="ARBA" id="ARBA00004167"/>
    </source>
</evidence>
<protein>
    <recommendedName>
        <fullName evidence="9">Cytochrome oxidase c assembly-domain-containing protein</fullName>
    </recommendedName>
</protein>
<dbReference type="Proteomes" id="UP001303889">
    <property type="component" value="Unassembled WGS sequence"/>
</dbReference>
<reference evidence="7" key="2">
    <citation type="submission" date="2023-05" db="EMBL/GenBank/DDBJ databases">
        <authorList>
            <consortium name="Lawrence Berkeley National Laboratory"/>
            <person name="Steindorff A."/>
            <person name="Hensen N."/>
            <person name="Bonometti L."/>
            <person name="Westerberg I."/>
            <person name="Brannstrom I.O."/>
            <person name="Guillou S."/>
            <person name="Cros-Aarteil S."/>
            <person name="Calhoun S."/>
            <person name="Haridas S."/>
            <person name="Kuo A."/>
            <person name="Mondo S."/>
            <person name="Pangilinan J."/>
            <person name="Riley R."/>
            <person name="Labutti K."/>
            <person name="Andreopoulos B."/>
            <person name="Lipzen A."/>
            <person name="Chen C."/>
            <person name="Yanf M."/>
            <person name="Daum C."/>
            <person name="Ng V."/>
            <person name="Clum A."/>
            <person name="Ohm R."/>
            <person name="Martin F."/>
            <person name="Silar P."/>
            <person name="Natvig D."/>
            <person name="Lalanne C."/>
            <person name="Gautier V."/>
            <person name="Ament-Velasquez S.L."/>
            <person name="Kruys A."/>
            <person name="Hutchinson M.I."/>
            <person name="Powell A.J."/>
            <person name="Barry K."/>
            <person name="Miller A.N."/>
            <person name="Grigoriev I.V."/>
            <person name="Debuchy R."/>
            <person name="Gladieux P."/>
            <person name="Thoren M.H."/>
            <person name="Johannesson H."/>
        </authorList>
    </citation>
    <scope>NUCLEOTIDE SEQUENCE</scope>
    <source>
        <strain evidence="7">CBS 103.79</strain>
    </source>
</reference>
<gene>
    <name evidence="7" type="ORF">C8A05DRAFT_14116</name>
</gene>
<evidence type="ECO:0000256" key="2">
    <source>
        <dbReference type="ARBA" id="ARBA00022692"/>
    </source>
</evidence>
<keyword evidence="8" id="KW-1185">Reference proteome</keyword>
<evidence type="ECO:0000256" key="4">
    <source>
        <dbReference type="ARBA" id="ARBA00023136"/>
    </source>
</evidence>
<evidence type="ECO:0008006" key="9">
    <source>
        <dbReference type="Google" id="ProtNLM"/>
    </source>
</evidence>
<comment type="caution">
    <text evidence="7">The sequence shown here is derived from an EMBL/GenBank/DDBJ whole genome shotgun (WGS) entry which is preliminary data.</text>
</comment>
<proteinExistence type="predicted"/>
<sequence length="330" mass="35376">MKPAIRLAAAPRSVPDATRFTATTVHAASKTATPPGRFAAPKAGPAPSSPLLETPEQKVARLRAAHRRAKAAEVSQLDRFIDTSRRFLDSGHKVTIIGIIIFTIIAGCATAYTAVDMILYNKKRSAEWLDAQKKLEADSLDAARIAYMTGKATEEQIELVEEQLERERQSGEKKSFFNALPSVLGAPSAAGASSSADASTPSSSPSSPPTTSSPPHGVTETISWSTTTSPQQQPDESEKKKTSLWGWLTSNLKREEEGEAGDDAAPSRQRRLGLESLSEEDDGACVPDSAIVRAVEEKRARKLAEAEAKGQAVGADAGKEEVVKKKGWLW</sequence>
<keyword evidence="3 6" id="KW-1133">Transmembrane helix</keyword>
<dbReference type="GO" id="GO:0016020">
    <property type="term" value="C:membrane"/>
    <property type="evidence" value="ECO:0007669"/>
    <property type="project" value="UniProtKB-SubCell"/>
</dbReference>
<evidence type="ECO:0000256" key="5">
    <source>
        <dbReference type="SAM" id="MobiDB-lite"/>
    </source>
</evidence>
<evidence type="ECO:0000256" key="6">
    <source>
        <dbReference type="SAM" id="Phobius"/>
    </source>
</evidence>
<feature type="region of interest" description="Disordered" evidence="5">
    <location>
        <begin position="188"/>
        <end position="283"/>
    </location>
</feature>
<feature type="compositionally biased region" description="Polar residues" evidence="5">
    <location>
        <begin position="220"/>
        <end position="234"/>
    </location>
</feature>
<evidence type="ECO:0000313" key="8">
    <source>
        <dbReference type="Proteomes" id="UP001303889"/>
    </source>
</evidence>
<dbReference type="InterPro" id="IPR029208">
    <property type="entry name" value="COX14"/>
</dbReference>
<accession>A0AAN6RVU8</accession>
<organism evidence="7 8">
    <name type="scientific">Staphylotrichum tortipilum</name>
    <dbReference type="NCBI Taxonomy" id="2831512"/>
    <lineage>
        <taxon>Eukaryota</taxon>
        <taxon>Fungi</taxon>
        <taxon>Dikarya</taxon>
        <taxon>Ascomycota</taxon>
        <taxon>Pezizomycotina</taxon>
        <taxon>Sordariomycetes</taxon>
        <taxon>Sordariomycetidae</taxon>
        <taxon>Sordariales</taxon>
        <taxon>Chaetomiaceae</taxon>
        <taxon>Staphylotrichum</taxon>
    </lineage>
</organism>
<comment type="subcellular location">
    <subcellularLocation>
        <location evidence="1">Membrane</location>
        <topology evidence="1">Single-pass membrane protein</topology>
    </subcellularLocation>
</comment>
<keyword evidence="4 6" id="KW-0472">Membrane</keyword>
<dbReference type="AlphaFoldDB" id="A0AAN6RVU8"/>
<name>A0AAN6RVU8_9PEZI</name>
<evidence type="ECO:0000313" key="7">
    <source>
        <dbReference type="EMBL" id="KAK3903981.1"/>
    </source>
</evidence>
<feature type="transmembrane region" description="Helical" evidence="6">
    <location>
        <begin position="94"/>
        <end position="115"/>
    </location>
</feature>
<feature type="compositionally biased region" description="Low complexity" evidence="5">
    <location>
        <begin position="188"/>
        <end position="205"/>
    </location>
</feature>
<reference evidence="7" key="1">
    <citation type="journal article" date="2023" name="Mol. Phylogenet. Evol.">
        <title>Genome-scale phylogeny and comparative genomics of the fungal order Sordariales.</title>
        <authorList>
            <person name="Hensen N."/>
            <person name="Bonometti L."/>
            <person name="Westerberg I."/>
            <person name="Brannstrom I.O."/>
            <person name="Guillou S."/>
            <person name="Cros-Aarteil S."/>
            <person name="Calhoun S."/>
            <person name="Haridas S."/>
            <person name="Kuo A."/>
            <person name="Mondo S."/>
            <person name="Pangilinan J."/>
            <person name="Riley R."/>
            <person name="LaButti K."/>
            <person name="Andreopoulos B."/>
            <person name="Lipzen A."/>
            <person name="Chen C."/>
            <person name="Yan M."/>
            <person name="Daum C."/>
            <person name="Ng V."/>
            <person name="Clum A."/>
            <person name="Steindorff A."/>
            <person name="Ohm R.A."/>
            <person name="Martin F."/>
            <person name="Silar P."/>
            <person name="Natvig D.O."/>
            <person name="Lalanne C."/>
            <person name="Gautier V."/>
            <person name="Ament-Velasquez S.L."/>
            <person name="Kruys A."/>
            <person name="Hutchinson M.I."/>
            <person name="Powell A.J."/>
            <person name="Barry K."/>
            <person name="Miller A.N."/>
            <person name="Grigoriev I.V."/>
            <person name="Debuchy R."/>
            <person name="Gladieux P."/>
            <person name="Hiltunen Thoren M."/>
            <person name="Johannesson H."/>
        </authorList>
    </citation>
    <scope>NUCLEOTIDE SEQUENCE</scope>
    <source>
        <strain evidence="7">CBS 103.79</strain>
    </source>
</reference>
<keyword evidence="2 6" id="KW-0812">Transmembrane</keyword>